<reference evidence="1" key="1">
    <citation type="submission" date="2015-09" db="EMBL/GenBank/DDBJ databases">
        <authorList>
            <consortium name="Pathogen Informatics"/>
        </authorList>
    </citation>
    <scope>NUCLEOTIDE SEQUENCE</scope>
    <source>
        <strain evidence="1">2789STDY5834896</strain>
    </source>
</reference>
<sequence length="192" mass="20560">MRLIDISHELLSAPLYPGDPPAEVEKTLSRDRGDDCNCTKLSTSVHKGTHTDAPCHFTDLPVAIADMPLEHYFGDCLLVDYDGETVDDDWLRALDMQGCRILIVRGGAFFSANAGAILREKGVITLGTDALSVGPVGGEKPPHQSILAEKIAIIETLKLDGVAPGRYFLSAPPVKIAGSDGAPVRAVLIEWS</sequence>
<dbReference type="PANTHER" id="PTHR31118:SF32">
    <property type="entry name" value="KYNURENINE FORMAMIDASE"/>
    <property type="match status" value="1"/>
</dbReference>
<dbReference type="AlphaFoldDB" id="A0A1C6IP66"/>
<dbReference type="InterPro" id="IPR037175">
    <property type="entry name" value="KFase_sf"/>
</dbReference>
<proteinExistence type="predicted"/>
<dbReference type="EMBL" id="FMHG01000001">
    <property type="protein sequence ID" value="SCJ71696.1"/>
    <property type="molecule type" value="Genomic_DNA"/>
</dbReference>
<evidence type="ECO:0000313" key="1">
    <source>
        <dbReference type="EMBL" id="SCJ71696.1"/>
    </source>
</evidence>
<gene>
    <name evidence="1" type="primary">kynB</name>
    <name evidence="1" type="ORF">SAMEA3545359_01597</name>
</gene>
<dbReference type="PANTHER" id="PTHR31118">
    <property type="entry name" value="CYCLASE-LIKE PROTEIN 2"/>
    <property type="match status" value="1"/>
</dbReference>
<dbReference type="SUPFAM" id="SSF102198">
    <property type="entry name" value="Putative cyclase"/>
    <property type="match status" value="1"/>
</dbReference>
<dbReference type="Gene3D" id="3.50.30.50">
    <property type="entry name" value="Putative cyclase"/>
    <property type="match status" value="1"/>
</dbReference>
<dbReference type="GO" id="GO:0004061">
    <property type="term" value="F:arylformamidase activity"/>
    <property type="evidence" value="ECO:0007669"/>
    <property type="project" value="UniProtKB-EC"/>
</dbReference>
<dbReference type="InterPro" id="IPR007325">
    <property type="entry name" value="KFase/CYL"/>
</dbReference>
<keyword evidence="1" id="KW-0378">Hydrolase</keyword>
<organism evidence="1">
    <name type="scientific">uncultured Anaerotruncus sp</name>
    <dbReference type="NCBI Taxonomy" id="905011"/>
    <lineage>
        <taxon>Bacteria</taxon>
        <taxon>Bacillati</taxon>
        <taxon>Bacillota</taxon>
        <taxon>Clostridia</taxon>
        <taxon>Eubacteriales</taxon>
        <taxon>Oscillospiraceae</taxon>
        <taxon>Anaerotruncus</taxon>
        <taxon>environmental samples</taxon>
    </lineage>
</organism>
<protein>
    <submittedName>
        <fullName evidence="1">Kynurenine formamidase</fullName>
        <ecNumber evidence="1">3.5.1.9</ecNumber>
    </submittedName>
</protein>
<accession>A0A1C6IP66</accession>
<name>A0A1C6IP66_9FIRM</name>
<dbReference type="Pfam" id="PF04199">
    <property type="entry name" value="Cyclase"/>
    <property type="match status" value="1"/>
</dbReference>
<dbReference type="EC" id="3.5.1.9" evidence="1"/>
<dbReference type="GO" id="GO:0019441">
    <property type="term" value="P:L-tryptophan catabolic process to kynurenine"/>
    <property type="evidence" value="ECO:0007669"/>
    <property type="project" value="InterPro"/>
</dbReference>